<dbReference type="HOGENOM" id="CLU_1084936_0_0_4"/>
<dbReference type="AlphaFoldDB" id="W0V4V8"/>
<dbReference type="RefSeq" id="WP_038490715.1">
    <property type="nucleotide sequence ID" value="NZ_BCTH01000007.1"/>
</dbReference>
<proteinExistence type="predicted"/>
<feature type="region of interest" description="Disordered" evidence="1">
    <location>
        <begin position="1"/>
        <end position="21"/>
    </location>
</feature>
<evidence type="ECO:0000313" key="3">
    <source>
        <dbReference type="Proteomes" id="UP000027604"/>
    </source>
</evidence>
<reference evidence="2 3" key="1">
    <citation type="journal article" date="2015" name="Genome Announc.">
        <title>Genome Sequence of Mushroom Soft-Rot Pathogen Janthinobacterium agaricidamnosum.</title>
        <authorList>
            <person name="Graupner K."/>
            <person name="Lackner G."/>
            <person name="Hertweck C."/>
        </authorList>
    </citation>
    <scope>NUCLEOTIDE SEQUENCE [LARGE SCALE GENOMIC DNA]</scope>
    <source>
        <strain evidence="3">NBRC 102515 / DSM 9628</strain>
    </source>
</reference>
<name>W0V4V8_9BURK</name>
<evidence type="ECO:0000256" key="1">
    <source>
        <dbReference type="SAM" id="MobiDB-lite"/>
    </source>
</evidence>
<organism evidence="2 3">
    <name type="scientific">Janthinobacterium agaricidamnosum NBRC 102515 = DSM 9628</name>
    <dbReference type="NCBI Taxonomy" id="1349767"/>
    <lineage>
        <taxon>Bacteria</taxon>
        <taxon>Pseudomonadati</taxon>
        <taxon>Pseudomonadota</taxon>
        <taxon>Betaproteobacteria</taxon>
        <taxon>Burkholderiales</taxon>
        <taxon>Oxalobacteraceae</taxon>
        <taxon>Janthinobacterium</taxon>
    </lineage>
</organism>
<feature type="compositionally biased region" description="Basic and acidic residues" evidence="1">
    <location>
        <begin position="138"/>
        <end position="149"/>
    </location>
</feature>
<evidence type="ECO:0000313" key="2">
    <source>
        <dbReference type="EMBL" id="CDG82307.1"/>
    </source>
</evidence>
<dbReference type="PATRIC" id="fig|1349767.4.peg.3347"/>
<gene>
    <name evidence="2" type="ORF">GJA_1669</name>
</gene>
<dbReference type="Proteomes" id="UP000027604">
    <property type="component" value="Chromosome I"/>
</dbReference>
<dbReference type="STRING" id="1349767.GJA_1669"/>
<dbReference type="OrthoDB" id="8724798at2"/>
<keyword evidence="3" id="KW-1185">Reference proteome</keyword>
<protein>
    <submittedName>
        <fullName evidence="2">Uncharacterized protein</fullName>
    </submittedName>
</protein>
<dbReference type="EMBL" id="HG322949">
    <property type="protein sequence ID" value="CDG82307.1"/>
    <property type="molecule type" value="Genomic_DNA"/>
</dbReference>
<feature type="region of interest" description="Disordered" evidence="1">
    <location>
        <begin position="132"/>
        <end position="161"/>
    </location>
</feature>
<dbReference type="KEGG" id="jag:GJA_1669"/>
<accession>W0V4V8</accession>
<sequence length="256" mass="25804">MKLIILPPAPDQAGLPPSAPSAAESAVDAIGAATITAISADSASLSAPLAVSLAAAFEKPAPPRGRKPAPRGAAALRRLADDSISISGDADIGAGAVIEQGPAGTRITPGNPVAADRIGTAARAALGLERIVPPRAGGQDREDRRDHDTLGSVEQAGARSRRAALGAKADAADAADAALYQVQGRSQDDGVFYLAMAGITVVPPLRSPVPSIKRGLPAVAPQSRAQCIRFCNRSQGCDPSSALGCGGRWCVDDGEV</sequence>